<dbReference type="SMART" id="SM00355">
    <property type="entry name" value="ZnF_C2H2"/>
    <property type="match status" value="3"/>
</dbReference>
<evidence type="ECO:0000256" key="7">
    <source>
        <dbReference type="ARBA" id="ARBA00022833"/>
    </source>
</evidence>
<dbReference type="AlphaFoldDB" id="A0A482WXS5"/>
<evidence type="ECO:0000256" key="3">
    <source>
        <dbReference type="ARBA" id="ARBA00006991"/>
    </source>
</evidence>
<keyword evidence="11" id="KW-0539">Nucleus</keyword>
<comment type="subcellular location">
    <subcellularLocation>
        <location evidence="2">Nucleus</location>
    </subcellularLocation>
</comment>
<keyword evidence="15" id="KW-1185">Reference proteome</keyword>
<proteinExistence type="inferred from homology"/>
<keyword evidence="4" id="KW-0479">Metal-binding</keyword>
<comment type="function">
    <text evidence="1">May be involved in transcriptional regulation.</text>
</comment>
<evidence type="ECO:0000256" key="1">
    <source>
        <dbReference type="ARBA" id="ARBA00003767"/>
    </source>
</evidence>
<name>A0A482WXS5_LAOST</name>
<keyword evidence="10" id="KW-0804">Transcription</keyword>
<comment type="similarity">
    <text evidence="3">Belongs to the krueppel C2H2-type zinc-finger protein family.</text>
</comment>
<evidence type="ECO:0000313" key="15">
    <source>
        <dbReference type="Proteomes" id="UP000291343"/>
    </source>
</evidence>
<dbReference type="SMR" id="A0A482WXS5"/>
<dbReference type="PANTHER" id="PTHR24394">
    <property type="entry name" value="ZINC FINGER PROTEIN"/>
    <property type="match status" value="1"/>
</dbReference>
<feature type="domain" description="C2H2-type" evidence="13">
    <location>
        <begin position="50"/>
        <end position="77"/>
    </location>
</feature>
<dbReference type="Pfam" id="PF00096">
    <property type="entry name" value="zf-C2H2"/>
    <property type="match status" value="1"/>
</dbReference>
<evidence type="ECO:0000256" key="2">
    <source>
        <dbReference type="ARBA" id="ARBA00004123"/>
    </source>
</evidence>
<evidence type="ECO:0000256" key="10">
    <source>
        <dbReference type="ARBA" id="ARBA00023163"/>
    </source>
</evidence>
<evidence type="ECO:0000256" key="6">
    <source>
        <dbReference type="ARBA" id="ARBA00022771"/>
    </source>
</evidence>
<keyword evidence="6 12" id="KW-0863">Zinc-finger</keyword>
<evidence type="ECO:0000259" key="13">
    <source>
        <dbReference type="PROSITE" id="PS50157"/>
    </source>
</evidence>
<gene>
    <name evidence="14" type="ORF">LSTR_LSTR016811</name>
</gene>
<dbReference type="PROSITE" id="PS00028">
    <property type="entry name" value="ZINC_FINGER_C2H2_1"/>
    <property type="match status" value="3"/>
</dbReference>
<dbReference type="PROSITE" id="PS50157">
    <property type="entry name" value="ZINC_FINGER_C2H2_2"/>
    <property type="match status" value="3"/>
</dbReference>
<keyword evidence="7" id="KW-0862">Zinc</keyword>
<accession>A0A482WXS5</accession>
<dbReference type="STRING" id="195883.A0A482WXS5"/>
<dbReference type="FunFam" id="3.30.160.60:FF:001156">
    <property type="entry name" value="Zinc finger protein 407"/>
    <property type="match status" value="1"/>
</dbReference>
<sequence length="250" mass="28279">MKNHISYIFKLHVKRHTGERPWACEVCGKTFLHKDTWKCHQRRHNNDKPFTCQLCRRQFSEMWALKKHTRLHTGERPYQCTQCGKLFADCSNLAKHRSIIHDVFMLCRVYTIAELGERECVDGVHERDNERFAALNGSGGGTAEVEGGGGEAGAAMWTNVTAAPNQIIYVTYQDPTDPTGKECGRADEQSGAVAEERRWTTPAKVGVEVVGRGRRRCRFTDEHAIPFISPSTTNNELQCVVRLISGHTSY</sequence>
<protein>
    <recommendedName>
        <fullName evidence="13">C2H2-type domain-containing protein</fullName>
    </recommendedName>
</protein>
<dbReference type="PANTHER" id="PTHR24394:SF44">
    <property type="entry name" value="ZINC FINGER PROTEIN 271-LIKE"/>
    <property type="match status" value="1"/>
</dbReference>
<evidence type="ECO:0000256" key="12">
    <source>
        <dbReference type="PROSITE-ProRule" id="PRU00042"/>
    </source>
</evidence>
<comment type="caution">
    <text evidence="14">The sequence shown here is derived from an EMBL/GenBank/DDBJ whole genome shotgun (WGS) entry which is preliminary data.</text>
</comment>
<dbReference type="GO" id="GO:0005634">
    <property type="term" value="C:nucleus"/>
    <property type="evidence" value="ECO:0007669"/>
    <property type="project" value="UniProtKB-SubCell"/>
</dbReference>
<dbReference type="GO" id="GO:0008270">
    <property type="term" value="F:zinc ion binding"/>
    <property type="evidence" value="ECO:0007669"/>
    <property type="project" value="UniProtKB-KW"/>
</dbReference>
<keyword evidence="5" id="KW-0677">Repeat</keyword>
<keyword evidence="8" id="KW-0805">Transcription regulation</keyword>
<dbReference type="Proteomes" id="UP000291343">
    <property type="component" value="Unassembled WGS sequence"/>
</dbReference>
<evidence type="ECO:0000313" key="14">
    <source>
        <dbReference type="EMBL" id="RZF38308.1"/>
    </source>
</evidence>
<dbReference type="OrthoDB" id="427030at2759"/>
<evidence type="ECO:0000256" key="9">
    <source>
        <dbReference type="ARBA" id="ARBA00023125"/>
    </source>
</evidence>
<evidence type="ECO:0000256" key="5">
    <source>
        <dbReference type="ARBA" id="ARBA00022737"/>
    </source>
</evidence>
<dbReference type="GO" id="GO:0000981">
    <property type="term" value="F:DNA-binding transcription factor activity, RNA polymerase II-specific"/>
    <property type="evidence" value="ECO:0007669"/>
    <property type="project" value="TreeGrafter"/>
</dbReference>
<evidence type="ECO:0000256" key="4">
    <source>
        <dbReference type="ARBA" id="ARBA00022723"/>
    </source>
</evidence>
<dbReference type="FunFam" id="3.30.160.60:FF:000292">
    <property type="entry name" value="zinc finger protein 619"/>
    <property type="match status" value="1"/>
</dbReference>
<dbReference type="EMBL" id="QKKF02022696">
    <property type="protein sequence ID" value="RZF38308.1"/>
    <property type="molecule type" value="Genomic_DNA"/>
</dbReference>
<dbReference type="InterPro" id="IPR036236">
    <property type="entry name" value="Znf_C2H2_sf"/>
</dbReference>
<dbReference type="GO" id="GO:0003677">
    <property type="term" value="F:DNA binding"/>
    <property type="evidence" value="ECO:0007669"/>
    <property type="project" value="UniProtKB-KW"/>
</dbReference>
<keyword evidence="9" id="KW-0238">DNA-binding</keyword>
<reference evidence="14 15" key="1">
    <citation type="journal article" date="2017" name="Gigascience">
        <title>Genome sequence of the small brown planthopper, Laodelphax striatellus.</title>
        <authorList>
            <person name="Zhu J."/>
            <person name="Jiang F."/>
            <person name="Wang X."/>
            <person name="Yang P."/>
            <person name="Bao Y."/>
            <person name="Zhao W."/>
            <person name="Wang W."/>
            <person name="Lu H."/>
            <person name="Wang Q."/>
            <person name="Cui N."/>
            <person name="Li J."/>
            <person name="Chen X."/>
            <person name="Luo L."/>
            <person name="Yu J."/>
            <person name="Kang L."/>
            <person name="Cui F."/>
        </authorList>
    </citation>
    <scope>NUCLEOTIDE SEQUENCE [LARGE SCALE GENOMIC DNA]</scope>
    <source>
        <strain evidence="14">Lst14</strain>
    </source>
</reference>
<dbReference type="Gene3D" id="3.30.160.60">
    <property type="entry name" value="Classic Zinc Finger"/>
    <property type="match status" value="3"/>
</dbReference>
<organism evidence="14 15">
    <name type="scientific">Laodelphax striatellus</name>
    <name type="common">Small brown planthopper</name>
    <name type="synonym">Delphax striatella</name>
    <dbReference type="NCBI Taxonomy" id="195883"/>
    <lineage>
        <taxon>Eukaryota</taxon>
        <taxon>Metazoa</taxon>
        <taxon>Ecdysozoa</taxon>
        <taxon>Arthropoda</taxon>
        <taxon>Hexapoda</taxon>
        <taxon>Insecta</taxon>
        <taxon>Pterygota</taxon>
        <taxon>Neoptera</taxon>
        <taxon>Paraneoptera</taxon>
        <taxon>Hemiptera</taxon>
        <taxon>Auchenorrhyncha</taxon>
        <taxon>Fulgoroidea</taxon>
        <taxon>Delphacidae</taxon>
        <taxon>Criomorphinae</taxon>
        <taxon>Laodelphax</taxon>
    </lineage>
</organism>
<dbReference type="SUPFAM" id="SSF57667">
    <property type="entry name" value="beta-beta-alpha zinc fingers"/>
    <property type="match status" value="2"/>
</dbReference>
<dbReference type="FunFam" id="3.30.160.60:FF:000624">
    <property type="entry name" value="zinc finger protein 697"/>
    <property type="match status" value="1"/>
</dbReference>
<feature type="domain" description="C2H2-type" evidence="13">
    <location>
        <begin position="22"/>
        <end position="49"/>
    </location>
</feature>
<evidence type="ECO:0000256" key="8">
    <source>
        <dbReference type="ARBA" id="ARBA00023015"/>
    </source>
</evidence>
<dbReference type="InParanoid" id="A0A482WXS5"/>
<evidence type="ECO:0000256" key="11">
    <source>
        <dbReference type="ARBA" id="ARBA00023242"/>
    </source>
</evidence>
<dbReference type="InterPro" id="IPR013087">
    <property type="entry name" value="Znf_C2H2_type"/>
</dbReference>
<feature type="domain" description="C2H2-type" evidence="13">
    <location>
        <begin position="78"/>
        <end position="101"/>
    </location>
</feature>